<dbReference type="Proteomes" id="UP000784294">
    <property type="component" value="Unassembled WGS sequence"/>
</dbReference>
<protein>
    <submittedName>
        <fullName evidence="1">Uncharacterized protein</fullName>
    </submittedName>
</protein>
<organism evidence="1 2">
    <name type="scientific">Protopolystoma xenopodis</name>
    <dbReference type="NCBI Taxonomy" id="117903"/>
    <lineage>
        <taxon>Eukaryota</taxon>
        <taxon>Metazoa</taxon>
        <taxon>Spiralia</taxon>
        <taxon>Lophotrochozoa</taxon>
        <taxon>Platyhelminthes</taxon>
        <taxon>Monogenea</taxon>
        <taxon>Polyopisthocotylea</taxon>
        <taxon>Polystomatidea</taxon>
        <taxon>Polystomatidae</taxon>
        <taxon>Protopolystoma</taxon>
    </lineage>
</organism>
<dbReference type="EMBL" id="CAAALY010268010">
    <property type="protein sequence ID" value="VEL41133.1"/>
    <property type="molecule type" value="Genomic_DNA"/>
</dbReference>
<comment type="caution">
    <text evidence="1">The sequence shown here is derived from an EMBL/GenBank/DDBJ whole genome shotgun (WGS) entry which is preliminary data.</text>
</comment>
<evidence type="ECO:0000313" key="1">
    <source>
        <dbReference type="EMBL" id="VEL41133.1"/>
    </source>
</evidence>
<name>A0A3S5CR19_9PLAT</name>
<accession>A0A3S5CR19</accession>
<keyword evidence="2" id="KW-1185">Reference proteome</keyword>
<sequence length="159" mass="17850">MEKKQSGRRGDNMMRDGWGLSMVTVKVSDVSPLRNGAQSPGSTVAQLRSQQLFCFRSACPGVMTAAKTPLKLVYRVQNVNFVAWTMDGQRMNCGRAMKMVVSLSKKTTRPESLGAQSLRQCAIWCCWEQWKGEKRLRGMGPDVVILLAQRCFVLESRTE</sequence>
<dbReference type="AlphaFoldDB" id="A0A3S5CR19"/>
<reference evidence="1" key="1">
    <citation type="submission" date="2018-11" db="EMBL/GenBank/DDBJ databases">
        <authorList>
            <consortium name="Pathogen Informatics"/>
        </authorList>
    </citation>
    <scope>NUCLEOTIDE SEQUENCE</scope>
</reference>
<gene>
    <name evidence="1" type="ORF">PXEA_LOCUS34573</name>
</gene>
<evidence type="ECO:0000313" key="2">
    <source>
        <dbReference type="Proteomes" id="UP000784294"/>
    </source>
</evidence>
<proteinExistence type="predicted"/>